<feature type="transmembrane region" description="Helical" evidence="10">
    <location>
        <begin position="102"/>
        <end position="121"/>
    </location>
</feature>
<feature type="transmembrane region" description="Helical" evidence="10">
    <location>
        <begin position="225"/>
        <end position="245"/>
    </location>
</feature>
<feature type="transmembrane region" description="Helical" evidence="10">
    <location>
        <begin position="62"/>
        <end position="82"/>
    </location>
</feature>
<dbReference type="GO" id="GO:0019957">
    <property type="term" value="F:C-C chemokine binding"/>
    <property type="evidence" value="ECO:0007669"/>
    <property type="project" value="TreeGrafter"/>
</dbReference>
<dbReference type="PRINTS" id="PR00237">
    <property type="entry name" value="GPCRRHODOPSN"/>
</dbReference>
<proteinExistence type="inferred from homology"/>
<sequence length="339" mass="38516">SLNSGFFMNEKHSDHVEYLCDHNFNFATISGAFFILVFIFSIAGNGLLLCVLVVYESLKNVTNLFVLNLACSDLIFTVTLPFWATNFLHHWVFGDFCCKFMIAAYFVGLYSSVILLTAMTVDRFITVVLHNWPSNCVRRQRCAVGACAAAWVISIGASLSDAINVKAETNWDNLTTCGPSSDDKLGYYLQVSLLFFLPFVIIVFCYSAILKTVLQSANRKRHRTVVVVLCIVAAFFICWGPYNILLLIETLYTPESCDGQRRLIIAYYICQILAFSHCCMNPLLYLLSQKLRTHLLHLLRCEKLRMKKREKGITQDTSFFQNAMSMRQNSAVMLELQAK</sequence>
<dbReference type="GO" id="GO:0007204">
    <property type="term" value="P:positive regulation of cytosolic calcium ion concentration"/>
    <property type="evidence" value="ECO:0007669"/>
    <property type="project" value="TreeGrafter"/>
</dbReference>
<reference evidence="12" key="3">
    <citation type="submission" date="2025-09" db="UniProtKB">
        <authorList>
            <consortium name="Ensembl"/>
        </authorList>
    </citation>
    <scope>IDENTIFICATION</scope>
</reference>
<evidence type="ECO:0000256" key="3">
    <source>
        <dbReference type="ARBA" id="ARBA00022692"/>
    </source>
</evidence>
<evidence type="ECO:0000313" key="13">
    <source>
        <dbReference type="Proteomes" id="UP000314980"/>
    </source>
</evidence>
<evidence type="ECO:0000313" key="12">
    <source>
        <dbReference type="Ensembl" id="ENSLCAP00010000364.1"/>
    </source>
</evidence>
<dbReference type="GO" id="GO:0009897">
    <property type="term" value="C:external side of plasma membrane"/>
    <property type="evidence" value="ECO:0007669"/>
    <property type="project" value="TreeGrafter"/>
</dbReference>
<keyword evidence="4 10" id="KW-1133">Transmembrane helix</keyword>
<dbReference type="GeneTree" id="ENSGT01110000267168"/>
<feature type="transmembrane region" description="Helical" evidence="10">
    <location>
        <begin position="32"/>
        <end position="55"/>
    </location>
</feature>
<dbReference type="InterPro" id="IPR050119">
    <property type="entry name" value="CCR1-9-like"/>
</dbReference>
<dbReference type="Pfam" id="PF00001">
    <property type="entry name" value="7tm_1"/>
    <property type="match status" value="1"/>
</dbReference>
<keyword evidence="2" id="KW-1003">Cell membrane</keyword>
<dbReference type="InterPro" id="IPR017452">
    <property type="entry name" value="GPCR_Rhodpsn_7TM"/>
</dbReference>
<dbReference type="Ensembl" id="ENSLCAT00010000386.1">
    <property type="protein sequence ID" value="ENSLCAP00010000364.1"/>
    <property type="gene ID" value="ENSLCAG00010000258.1"/>
</dbReference>
<dbReference type="InterPro" id="IPR000355">
    <property type="entry name" value="Chemokine_rcpt"/>
</dbReference>
<dbReference type="GO" id="GO:0016493">
    <property type="term" value="F:C-C chemokine receptor activity"/>
    <property type="evidence" value="ECO:0007669"/>
    <property type="project" value="TreeGrafter"/>
</dbReference>
<dbReference type="FunCoup" id="A0A4W6BIL1">
    <property type="interactions" value="63"/>
</dbReference>
<evidence type="ECO:0000256" key="9">
    <source>
        <dbReference type="RuleBase" id="RU000688"/>
    </source>
</evidence>
<accession>A0A4W6BIL1</accession>
<dbReference type="GO" id="GO:0019722">
    <property type="term" value="P:calcium-mediated signaling"/>
    <property type="evidence" value="ECO:0007669"/>
    <property type="project" value="TreeGrafter"/>
</dbReference>
<keyword evidence="3 9" id="KW-0812">Transmembrane</keyword>
<dbReference type="Gene3D" id="1.20.1070.10">
    <property type="entry name" value="Rhodopsin 7-helix transmembrane proteins"/>
    <property type="match status" value="1"/>
</dbReference>
<reference evidence="13" key="1">
    <citation type="submission" date="2015-09" db="EMBL/GenBank/DDBJ databases">
        <authorList>
            <person name="Sai Rama Sridatta P."/>
        </authorList>
    </citation>
    <scope>NUCLEOTIDE SEQUENCE [LARGE SCALE GENOMIC DNA]</scope>
</reference>
<dbReference type="SUPFAM" id="SSF81321">
    <property type="entry name" value="Family A G protein-coupled receptor-like"/>
    <property type="match status" value="1"/>
</dbReference>
<feature type="transmembrane region" description="Helical" evidence="10">
    <location>
        <begin position="142"/>
        <end position="165"/>
    </location>
</feature>
<keyword evidence="7 9" id="KW-0675">Receptor</keyword>
<comment type="subcellular location">
    <subcellularLocation>
        <location evidence="1">Cell membrane</location>
        <topology evidence="1">Multi-pass membrane protein</topology>
    </subcellularLocation>
</comment>
<dbReference type="AlphaFoldDB" id="A0A4W6BIL1"/>
<evidence type="ECO:0000259" key="11">
    <source>
        <dbReference type="PROSITE" id="PS50262"/>
    </source>
</evidence>
<keyword evidence="8 9" id="KW-0807">Transducer</keyword>
<dbReference type="PRINTS" id="PR00657">
    <property type="entry name" value="CCCHEMOKINER"/>
</dbReference>
<dbReference type="GO" id="GO:0060326">
    <property type="term" value="P:cell chemotaxis"/>
    <property type="evidence" value="ECO:0007669"/>
    <property type="project" value="TreeGrafter"/>
</dbReference>
<keyword evidence="5 9" id="KW-0297">G-protein coupled receptor</keyword>
<evidence type="ECO:0000256" key="7">
    <source>
        <dbReference type="ARBA" id="ARBA00023170"/>
    </source>
</evidence>
<feature type="transmembrane region" description="Helical" evidence="10">
    <location>
        <begin position="265"/>
        <end position="287"/>
    </location>
</feature>
<evidence type="ECO:0000256" key="8">
    <source>
        <dbReference type="ARBA" id="ARBA00023224"/>
    </source>
</evidence>
<comment type="similarity">
    <text evidence="9">Belongs to the G-protein coupled receptor 1 family.</text>
</comment>
<dbReference type="PANTHER" id="PTHR10489">
    <property type="entry name" value="CELL ADHESION MOLECULE"/>
    <property type="match status" value="1"/>
</dbReference>
<protein>
    <recommendedName>
        <fullName evidence="11">G-protein coupled receptors family 1 profile domain-containing protein</fullName>
    </recommendedName>
</protein>
<organism evidence="12 13">
    <name type="scientific">Lates calcarifer</name>
    <name type="common">Barramundi</name>
    <name type="synonym">Holocentrus calcarifer</name>
    <dbReference type="NCBI Taxonomy" id="8187"/>
    <lineage>
        <taxon>Eukaryota</taxon>
        <taxon>Metazoa</taxon>
        <taxon>Chordata</taxon>
        <taxon>Craniata</taxon>
        <taxon>Vertebrata</taxon>
        <taxon>Euteleostomi</taxon>
        <taxon>Actinopterygii</taxon>
        <taxon>Neopterygii</taxon>
        <taxon>Teleostei</taxon>
        <taxon>Neoteleostei</taxon>
        <taxon>Acanthomorphata</taxon>
        <taxon>Carangaria</taxon>
        <taxon>Carangaria incertae sedis</taxon>
        <taxon>Centropomidae</taxon>
        <taxon>Lates</taxon>
    </lineage>
</organism>
<dbReference type="PROSITE" id="PS00237">
    <property type="entry name" value="G_PROTEIN_RECEP_F1_1"/>
    <property type="match status" value="1"/>
</dbReference>
<keyword evidence="6 10" id="KW-0472">Membrane</keyword>
<dbReference type="Proteomes" id="UP000314980">
    <property type="component" value="Unassembled WGS sequence"/>
</dbReference>
<evidence type="ECO:0000256" key="6">
    <source>
        <dbReference type="ARBA" id="ARBA00023136"/>
    </source>
</evidence>
<dbReference type="InParanoid" id="A0A4W6BIL1"/>
<feature type="transmembrane region" description="Helical" evidence="10">
    <location>
        <begin position="185"/>
        <end position="213"/>
    </location>
</feature>
<evidence type="ECO:0000256" key="10">
    <source>
        <dbReference type="SAM" id="Phobius"/>
    </source>
</evidence>
<feature type="domain" description="G-protein coupled receptors family 1 profile" evidence="11">
    <location>
        <begin position="44"/>
        <end position="285"/>
    </location>
</feature>
<dbReference type="GO" id="GO:0006955">
    <property type="term" value="P:immune response"/>
    <property type="evidence" value="ECO:0007669"/>
    <property type="project" value="TreeGrafter"/>
</dbReference>
<dbReference type="InterPro" id="IPR000276">
    <property type="entry name" value="GPCR_Rhodpsn"/>
</dbReference>
<evidence type="ECO:0000256" key="2">
    <source>
        <dbReference type="ARBA" id="ARBA00022475"/>
    </source>
</evidence>
<evidence type="ECO:0000256" key="1">
    <source>
        <dbReference type="ARBA" id="ARBA00004651"/>
    </source>
</evidence>
<dbReference type="PANTHER" id="PTHR10489:SF730">
    <property type="entry name" value="CHEMOKINE XC RECEPTOR 1"/>
    <property type="match status" value="1"/>
</dbReference>
<reference evidence="12" key="2">
    <citation type="submission" date="2025-08" db="UniProtKB">
        <authorList>
            <consortium name="Ensembl"/>
        </authorList>
    </citation>
    <scope>IDENTIFICATION</scope>
</reference>
<evidence type="ECO:0000256" key="4">
    <source>
        <dbReference type="ARBA" id="ARBA00022989"/>
    </source>
</evidence>
<name>A0A4W6BIL1_LATCA</name>
<dbReference type="PROSITE" id="PS50262">
    <property type="entry name" value="G_PROTEIN_RECEP_F1_2"/>
    <property type="match status" value="1"/>
</dbReference>
<evidence type="ECO:0000256" key="5">
    <source>
        <dbReference type="ARBA" id="ARBA00023040"/>
    </source>
</evidence>
<keyword evidence="13" id="KW-1185">Reference proteome</keyword>